<dbReference type="RefSeq" id="WP_198730953.1">
    <property type="nucleotide sequence ID" value="NZ_JAEILF010000035.1"/>
</dbReference>
<keyword evidence="3" id="KW-1185">Reference proteome</keyword>
<dbReference type="InterPro" id="IPR038740">
    <property type="entry name" value="BioF2-like_GNAT_dom"/>
</dbReference>
<dbReference type="Pfam" id="PF13480">
    <property type="entry name" value="Acetyltransf_6"/>
    <property type="match status" value="1"/>
</dbReference>
<accession>A0ABS0UCD1</accession>
<sequence>MNAINKSYASCSEGNSKSVYRDICKNNPDISLFSKDWWLDSVCVGGAWDAVVYSKDGRVVSALPFFTKSKGPFKFQVMPMLTQNFQIWINYPEGMTESQKIDFELDAVQGVVGLLPKADYTSLNIGGKNANLLPFYWADFDETRFYTYVVEGLSDLEEVLNRFDGAMRNKIRKAEKIISVRFIEDVSDFYIVNKKTFDRQNIEMPYSLDFIMRHDKALAENNARKIFAAVDNDGRVHSALYLTWDKNSSYVHMVGEDPELRSSGAGIKLIWEAIRYTREILKLDCFDYEGSMMQSVESVRRNCAGQQQPYSRMFKCRSRVLRAGLLVKGMVR</sequence>
<gene>
    <name evidence="2" type="ORF">YA0852_03845</name>
</gene>
<organism evidence="2 3">
    <name type="scientific">Pseudomonas synxantha</name>
    <dbReference type="NCBI Taxonomy" id="47883"/>
    <lineage>
        <taxon>Bacteria</taxon>
        <taxon>Pseudomonadati</taxon>
        <taxon>Pseudomonadota</taxon>
        <taxon>Gammaproteobacteria</taxon>
        <taxon>Pseudomonadales</taxon>
        <taxon>Pseudomonadaceae</taxon>
        <taxon>Pseudomonas</taxon>
    </lineage>
</organism>
<protein>
    <submittedName>
        <fullName evidence="2">GNAT family N-acetyltransferase</fullName>
    </submittedName>
</protein>
<dbReference type="InterPro" id="IPR016181">
    <property type="entry name" value="Acyl_CoA_acyltransferase"/>
</dbReference>
<evidence type="ECO:0000313" key="2">
    <source>
        <dbReference type="EMBL" id="MBI6563249.1"/>
    </source>
</evidence>
<reference evidence="2 3" key="1">
    <citation type="submission" date="2020-12" db="EMBL/GenBank/DDBJ databases">
        <title>Comparative genomic insights into the epidemiology and virulence of plant pathogenic Pseudomonads from Turkey.</title>
        <authorList>
            <person name="Dillon M."/>
            <person name="Ruiz-Bedoya T."/>
            <person name="Bendalovic-Torma C."/>
            <person name="Guttman K.M."/>
            <person name="Kwak H."/>
            <person name="Middleton M.A."/>
            <person name="Wang P.W."/>
            <person name="Horuz S."/>
            <person name="Aysan Y."/>
            <person name="Guttman D.S."/>
        </authorList>
    </citation>
    <scope>NUCLEOTIDE SEQUENCE [LARGE SCALE GENOMIC DNA]</scope>
    <source>
        <strain evidence="2 3">S5_IA_2b</strain>
    </source>
</reference>
<evidence type="ECO:0000313" key="3">
    <source>
        <dbReference type="Proteomes" id="UP000648914"/>
    </source>
</evidence>
<name>A0ABS0UCD1_9PSED</name>
<dbReference type="Proteomes" id="UP000648914">
    <property type="component" value="Unassembled WGS sequence"/>
</dbReference>
<evidence type="ECO:0000259" key="1">
    <source>
        <dbReference type="Pfam" id="PF13480"/>
    </source>
</evidence>
<proteinExistence type="predicted"/>
<dbReference type="EMBL" id="JAEILG010000007">
    <property type="protein sequence ID" value="MBI6563249.1"/>
    <property type="molecule type" value="Genomic_DNA"/>
</dbReference>
<dbReference type="Gene3D" id="3.40.630.30">
    <property type="match status" value="1"/>
</dbReference>
<dbReference type="SUPFAM" id="SSF55729">
    <property type="entry name" value="Acyl-CoA N-acyltransferases (Nat)"/>
    <property type="match status" value="1"/>
</dbReference>
<comment type="caution">
    <text evidence="2">The sequence shown here is derived from an EMBL/GenBank/DDBJ whole genome shotgun (WGS) entry which is preliminary data.</text>
</comment>
<feature type="domain" description="BioF2-like acetyltransferase" evidence="1">
    <location>
        <begin position="166"/>
        <end position="288"/>
    </location>
</feature>